<dbReference type="OrthoDB" id="4455417at2"/>
<dbReference type="InterPro" id="IPR037294">
    <property type="entry name" value="ABC_BtuC-like"/>
</dbReference>
<dbReference type="InterPro" id="IPR000522">
    <property type="entry name" value="ABC_transptr_permease_BtuC"/>
</dbReference>
<feature type="transmembrane region" description="Helical" evidence="8">
    <location>
        <begin position="237"/>
        <end position="259"/>
    </location>
</feature>
<feature type="transmembrane region" description="Helical" evidence="8">
    <location>
        <begin position="304"/>
        <end position="325"/>
    </location>
</feature>
<gene>
    <name evidence="9" type="ORF">FVP77_05545</name>
</gene>
<keyword evidence="7 8" id="KW-0472">Membrane</keyword>
<evidence type="ECO:0000256" key="5">
    <source>
        <dbReference type="ARBA" id="ARBA00022692"/>
    </source>
</evidence>
<evidence type="ECO:0000256" key="3">
    <source>
        <dbReference type="ARBA" id="ARBA00022448"/>
    </source>
</evidence>
<dbReference type="GO" id="GO:0005886">
    <property type="term" value="C:plasma membrane"/>
    <property type="evidence" value="ECO:0007669"/>
    <property type="project" value="UniProtKB-SubCell"/>
</dbReference>
<evidence type="ECO:0000256" key="1">
    <source>
        <dbReference type="ARBA" id="ARBA00004651"/>
    </source>
</evidence>
<dbReference type="PANTHER" id="PTHR30472">
    <property type="entry name" value="FERRIC ENTEROBACTIN TRANSPORT SYSTEM PERMEASE PROTEIN"/>
    <property type="match status" value="1"/>
</dbReference>
<keyword evidence="5 8" id="KW-0812">Transmembrane</keyword>
<accession>A0A5C8I763</accession>
<comment type="similarity">
    <text evidence="2">Belongs to the binding-protein-dependent transport system permease family. FecCD subfamily.</text>
</comment>
<protein>
    <submittedName>
        <fullName evidence="9">Iron ABC transporter permease</fullName>
    </submittedName>
</protein>
<evidence type="ECO:0000313" key="10">
    <source>
        <dbReference type="Proteomes" id="UP000321034"/>
    </source>
</evidence>
<dbReference type="GO" id="GO:0033214">
    <property type="term" value="P:siderophore-iron import into cell"/>
    <property type="evidence" value="ECO:0007669"/>
    <property type="project" value="TreeGrafter"/>
</dbReference>
<dbReference type="Proteomes" id="UP000321034">
    <property type="component" value="Unassembled WGS sequence"/>
</dbReference>
<feature type="transmembrane region" description="Helical" evidence="8">
    <location>
        <begin position="118"/>
        <end position="136"/>
    </location>
</feature>
<evidence type="ECO:0000256" key="8">
    <source>
        <dbReference type="SAM" id="Phobius"/>
    </source>
</evidence>
<proteinExistence type="inferred from homology"/>
<evidence type="ECO:0000313" key="9">
    <source>
        <dbReference type="EMBL" id="TXK13814.1"/>
    </source>
</evidence>
<comment type="caution">
    <text evidence="9">The sequence shown here is derived from an EMBL/GenBank/DDBJ whole genome shotgun (WGS) entry which is preliminary data.</text>
</comment>
<feature type="transmembrane region" description="Helical" evidence="8">
    <location>
        <begin position="64"/>
        <end position="85"/>
    </location>
</feature>
<keyword evidence="10" id="KW-1185">Reference proteome</keyword>
<feature type="transmembrane region" description="Helical" evidence="8">
    <location>
        <begin position="94"/>
        <end position="112"/>
    </location>
</feature>
<dbReference type="Pfam" id="PF01032">
    <property type="entry name" value="FecCD"/>
    <property type="match status" value="1"/>
</dbReference>
<feature type="transmembrane region" description="Helical" evidence="8">
    <location>
        <begin position="271"/>
        <end position="292"/>
    </location>
</feature>
<sequence length="332" mass="33675">MRGRVRRRRVIAVAGVTAALVLVVVLGLSLGDYPLSPVQLWRTLWGGGERVEAYVLFQVRAPRVVMGVLVGACLGTAGALLQTLLRNPLASPDLLGISGGASVGALFVLLVLGLTGPLLAGAAFVGGLLVAVLLLVAGRRLADGGFRLILAGIGVAFLCVAVTNFLMVRAQLELAQAALVWITGSLSSSAWWQVLVVLVVAVACAPFVALASRWLPITQLGAATSSGLGVNATTVRWVAVVCAVLLTAVTCAFAGPIAFVALCAPPIARSLLGHGALGIGTSALTGAALLVAADLVAQFALPGFSLPVGVVTGALGAVFLLWLLASTKGRQV</sequence>
<evidence type="ECO:0000256" key="6">
    <source>
        <dbReference type="ARBA" id="ARBA00022989"/>
    </source>
</evidence>
<evidence type="ECO:0000256" key="4">
    <source>
        <dbReference type="ARBA" id="ARBA00022475"/>
    </source>
</evidence>
<keyword evidence="3" id="KW-0813">Transport</keyword>
<dbReference type="GO" id="GO:0022857">
    <property type="term" value="F:transmembrane transporter activity"/>
    <property type="evidence" value="ECO:0007669"/>
    <property type="project" value="InterPro"/>
</dbReference>
<keyword evidence="6 8" id="KW-1133">Transmembrane helix</keyword>
<evidence type="ECO:0000256" key="7">
    <source>
        <dbReference type="ARBA" id="ARBA00023136"/>
    </source>
</evidence>
<evidence type="ECO:0000256" key="2">
    <source>
        <dbReference type="ARBA" id="ARBA00007935"/>
    </source>
</evidence>
<dbReference type="CDD" id="cd06550">
    <property type="entry name" value="TM_ABC_iron-siderophores_like"/>
    <property type="match status" value="1"/>
</dbReference>
<dbReference type="PANTHER" id="PTHR30472:SF24">
    <property type="entry name" value="FERRIC ENTEROBACTIN TRANSPORT SYSTEM PERMEASE PROTEIN FEPG"/>
    <property type="match status" value="1"/>
</dbReference>
<name>A0A5C8I763_9MICO</name>
<organism evidence="9 10">
    <name type="scientific">Microbacterium hatanonis</name>
    <dbReference type="NCBI Taxonomy" id="404366"/>
    <lineage>
        <taxon>Bacteria</taxon>
        <taxon>Bacillati</taxon>
        <taxon>Actinomycetota</taxon>
        <taxon>Actinomycetes</taxon>
        <taxon>Micrococcales</taxon>
        <taxon>Microbacteriaceae</taxon>
        <taxon>Microbacterium</taxon>
    </lineage>
</organism>
<reference evidence="9 10" key="1">
    <citation type="submission" date="2019-08" db="EMBL/GenBank/DDBJ databases">
        <authorList>
            <person name="Dong K."/>
        </authorList>
    </citation>
    <scope>NUCLEOTIDE SEQUENCE [LARGE SCALE GENOMIC DNA]</scope>
    <source>
        <strain evidence="9 10">JCM14558</strain>
    </source>
</reference>
<feature type="transmembrane region" description="Helical" evidence="8">
    <location>
        <begin position="148"/>
        <end position="170"/>
    </location>
</feature>
<dbReference type="Gene3D" id="1.10.3470.10">
    <property type="entry name" value="ABC transporter involved in vitamin B12 uptake, BtuC"/>
    <property type="match status" value="1"/>
</dbReference>
<dbReference type="AlphaFoldDB" id="A0A5C8I763"/>
<comment type="subcellular location">
    <subcellularLocation>
        <location evidence="1">Cell membrane</location>
        <topology evidence="1">Multi-pass membrane protein</topology>
    </subcellularLocation>
</comment>
<keyword evidence="4" id="KW-1003">Cell membrane</keyword>
<feature type="transmembrane region" description="Helical" evidence="8">
    <location>
        <begin position="190"/>
        <end position="216"/>
    </location>
</feature>
<dbReference type="EMBL" id="VRSV01000001">
    <property type="protein sequence ID" value="TXK13814.1"/>
    <property type="molecule type" value="Genomic_DNA"/>
</dbReference>
<dbReference type="SUPFAM" id="SSF81345">
    <property type="entry name" value="ABC transporter involved in vitamin B12 uptake, BtuC"/>
    <property type="match status" value="1"/>
</dbReference>